<dbReference type="Gene3D" id="2.40.10.10">
    <property type="entry name" value="Trypsin-like serine proteases"/>
    <property type="match status" value="2"/>
</dbReference>
<dbReference type="HOGENOM" id="CLU_006842_0_4_1"/>
<dbReference type="GO" id="GO:0008236">
    <property type="term" value="F:serine-type peptidase activity"/>
    <property type="evidence" value="ECO:0000318"/>
    <property type="project" value="GO_Central"/>
</dbReference>
<dbReference type="FunFam" id="2.40.10.10:FF:000464">
    <property type="match status" value="1"/>
</dbReference>
<keyword evidence="1" id="KW-0645">Protease</keyword>
<dbReference type="PROSITE" id="PS00135">
    <property type="entry name" value="TRYPSIN_SER"/>
    <property type="match status" value="1"/>
</dbReference>
<dbReference type="GO" id="GO:0004252">
    <property type="term" value="F:serine-type endopeptidase activity"/>
    <property type="evidence" value="ECO:0007669"/>
    <property type="project" value="InterPro"/>
</dbReference>
<dbReference type="InterPro" id="IPR001314">
    <property type="entry name" value="Peptidase_S1A"/>
</dbReference>
<dbReference type="InterPro" id="IPR009003">
    <property type="entry name" value="Peptidase_S1_PA"/>
</dbReference>
<evidence type="ECO:0000313" key="7">
    <source>
        <dbReference type="Proteomes" id="UP000008144"/>
    </source>
</evidence>
<dbReference type="PROSITE" id="PS50240">
    <property type="entry name" value="TRYPSIN_DOM"/>
    <property type="match status" value="1"/>
</dbReference>
<reference evidence="6" key="4">
    <citation type="submission" date="2025-09" db="UniProtKB">
        <authorList>
            <consortium name="Ensembl"/>
        </authorList>
    </citation>
    <scope>IDENTIFICATION</scope>
</reference>
<organism evidence="6 7">
    <name type="scientific">Ciona intestinalis</name>
    <name type="common">Transparent sea squirt</name>
    <name type="synonym">Ascidia intestinalis</name>
    <dbReference type="NCBI Taxonomy" id="7719"/>
    <lineage>
        <taxon>Eukaryota</taxon>
        <taxon>Metazoa</taxon>
        <taxon>Chordata</taxon>
        <taxon>Tunicata</taxon>
        <taxon>Ascidiacea</taxon>
        <taxon>Phlebobranchia</taxon>
        <taxon>Cionidae</taxon>
        <taxon>Ciona</taxon>
    </lineage>
</organism>
<dbReference type="GeneTree" id="ENSGT00940000162823"/>
<reference evidence="6" key="2">
    <citation type="journal article" date="2008" name="Genome Biol.">
        <title>Improved genome assembly and evidence-based global gene model set for the chordate Ciona intestinalis: new insight into intron and operon populations.</title>
        <authorList>
            <person name="Satou Y."/>
            <person name="Mineta K."/>
            <person name="Ogasawara M."/>
            <person name="Sasakura Y."/>
            <person name="Shoguchi E."/>
            <person name="Ueno K."/>
            <person name="Yamada L."/>
            <person name="Matsumoto J."/>
            <person name="Wasserscheid J."/>
            <person name="Dewar K."/>
            <person name="Wiley G.B."/>
            <person name="Macmil S.L."/>
            <person name="Roe B.A."/>
            <person name="Zeller R.W."/>
            <person name="Hastings K.E."/>
            <person name="Lemaire P."/>
            <person name="Lindquist E."/>
            <person name="Endo T."/>
            <person name="Hotta K."/>
            <person name="Inaba K."/>
        </authorList>
    </citation>
    <scope>NUCLEOTIDE SEQUENCE [LARGE SCALE GENOMIC DNA]</scope>
    <source>
        <strain evidence="6">wild type</strain>
    </source>
</reference>
<dbReference type="CDD" id="cd00190">
    <property type="entry name" value="Tryp_SPc"/>
    <property type="match status" value="1"/>
</dbReference>
<feature type="domain" description="Peptidase S1" evidence="5">
    <location>
        <begin position="1"/>
        <end position="217"/>
    </location>
</feature>
<reference evidence="6" key="3">
    <citation type="submission" date="2025-08" db="UniProtKB">
        <authorList>
            <consortium name="Ensembl"/>
        </authorList>
    </citation>
    <scope>IDENTIFICATION</scope>
</reference>
<dbReference type="GO" id="GO:0006508">
    <property type="term" value="P:proteolysis"/>
    <property type="evidence" value="ECO:0007669"/>
    <property type="project" value="UniProtKB-KW"/>
</dbReference>
<evidence type="ECO:0000259" key="5">
    <source>
        <dbReference type="PROSITE" id="PS50240"/>
    </source>
</evidence>
<sequence>YHVRSEKHDCGGALISRCYVATAAHCFKRSKFLSYVVRGGFELGFRDRPEQVREIENVFIHPFYTFGLQEDDIAVIKLKSCFTITEKLQTICLPKSASQFTNGFQCVASGFGETEDGEASQRLKFVWLPLIDNEACSHESVYGSRITNGMQCAGSMAGVADTCRGDSGGPLSCRDPVTGNWHLWGIVSWGESCGDSNKPGVYTRVERYLPWINCVISSNRNCQN</sequence>
<dbReference type="STRING" id="7719.ENSCINP00000022757"/>
<dbReference type="EMBL" id="EAAA01002238">
    <property type="status" value="NOT_ANNOTATED_CDS"/>
    <property type="molecule type" value="Genomic_DNA"/>
</dbReference>
<reference evidence="7" key="1">
    <citation type="journal article" date="2002" name="Science">
        <title>The draft genome of Ciona intestinalis: insights into chordate and vertebrate origins.</title>
        <authorList>
            <person name="Dehal P."/>
            <person name="Satou Y."/>
            <person name="Campbell R.K."/>
            <person name="Chapman J."/>
            <person name="Degnan B."/>
            <person name="De Tomaso A."/>
            <person name="Davidson B."/>
            <person name="Di Gregorio A."/>
            <person name="Gelpke M."/>
            <person name="Goodstein D.M."/>
            <person name="Harafuji N."/>
            <person name="Hastings K.E."/>
            <person name="Ho I."/>
            <person name="Hotta K."/>
            <person name="Huang W."/>
            <person name="Kawashima T."/>
            <person name="Lemaire P."/>
            <person name="Martinez D."/>
            <person name="Meinertzhagen I.A."/>
            <person name="Necula S."/>
            <person name="Nonaka M."/>
            <person name="Putnam N."/>
            <person name="Rash S."/>
            <person name="Saiga H."/>
            <person name="Satake M."/>
            <person name="Terry A."/>
            <person name="Yamada L."/>
            <person name="Wang H.G."/>
            <person name="Awazu S."/>
            <person name="Azumi K."/>
            <person name="Boore J."/>
            <person name="Branno M."/>
            <person name="Chin-Bow S."/>
            <person name="DeSantis R."/>
            <person name="Doyle S."/>
            <person name="Francino P."/>
            <person name="Keys D.N."/>
            <person name="Haga S."/>
            <person name="Hayashi H."/>
            <person name="Hino K."/>
            <person name="Imai K.S."/>
            <person name="Inaba K."/>
            <person name="Kano S."/>
            <person name="Kobayashi K."/>
            <person name="Kobayashi M."/>
            <person name="Lee B.I."/>
            <person name="Makabe K.W."/>
            <person name="Manohar C."/>
            <person name="Matassi G."/>
            <person name="Medina M."/>
            <person name="Mochizuki Y."/>
            <person name="Mount S."/>
            <person name="Morishita T."/>
            <person name="Miura S."/>
            <person name="Nakayama A."/>
            <person name="Nishizaka S."/>
            <person name="Nomoto H."/>
            <person name="Ohta F."/>
            <person name="Oishi K."/>
            <person name="Rigoutsos I."/>
            <person name="Sano M."/>
            <person name="Sasaki A."/>
            <person name="Sasakura Y."/>
            <person name="Shoguchi E."/>
            <person name="Shin-i T."/>
            <person name="Spagnuolo A."/>
            <person name="Stainier D."/>
            <person name="Suzuki M.M."/>
            <person name="Tassy O."/>
            <person name="Takatori N."/>
            <person name="Tokuoka M."/>
            <person name="Yagi K."/>
            <person name="Yoshizaki F."/>
            <person name="Wada S."/>
            <person name="Zhang C."/>
            <person name="Hyatt P.D."/>
            <person name="Larimer F."/>
            <person name="Detter C."/>
            <person name="Doggett N."/>
            <person name="Glavina T."/>
            <person name="Hawkins T."/>
            <person name="Richardson P."/>
            <person name="Lucas S."/>
            <person name="Kohara Y."/>
            <person name="Levine M."/>
            <person name="Satoh N."/>
            <person name="Rokhsar D.S."/>
        </authorList>
    </citation>
    <scope>NUCLEOTIDE SEQUENCE [LARGE SCALE GENOMIC DNA]</scope>
</reference>
<keyword evidence="4" id="KW-1015">Disulfide bond</keyword>
<keyword evidence="3" id="KW-0720">Serine protease</keyword>
<dbReference type="Proteomes" id="UP000008144">
    <property type="component" value="Chromosome 5"/>
</dbReference>
<dbReference type="InterPro" id="IPR043504">
    <property type="entry name" value="Peptidase_S1_PA_chymotrypsin"/>
</dbReference>
<protein>
    <recommendedName>
        <fullName evidence="5">Peptidase S1 domain-containing protein</fullName>
    </recommendedName>
</protein>
<dbReference type="PRINTS" id="PR00722">
    <property type="entry name" value="CHYMOTRYPSIN"/>
</dbReference>
<dbReference type="PANTHER" id="PTHR24264">
    <property type="entry name" value="TRYPSIN-RELATED"/>
    <property type="match status" value="1"/>
</dbReference>
<keyword evidence="7" id="KW-1185">Reference proteome</keyword>
<dbReference type="SUPFAM" id="SSF50494">
    <property type="entry name" value="Trypsin-like serine proteases"/>
    <property type="match status" value="1"/>
</dbReference>
<dbReference type="InterPro" id="IPR001254">
    <property type="entry name" value="Trypsin_dom"/>
</dbReference>
<dbReference type="FunFam" id="2.40.10.10:FF:000068">
    <property type="entry name" value="transmembrane protease serine 2"/>
    <property type="match status" value="1"/>
</dbReference>
<accession>F6XVK2</accession>
<dbReference type="Pfam" id="PF00089">
    <property type="entry name" value="Trypsin"/>
    <property type="match status" value="1"/>
</dbReference>
<dbReference type="AlphaFoldDB" id="F6XVK2"/>
<evidence type="ECO:0000256" key="2">
    <source>
        <dbReference type="ARBA" id="ARBA00022801"/>
    </source>
</evidence>
<evidence type="ECO:0000256" key="4">
    <source>
        <dbReference type="ARBA" id="ARBA00023157"/>
    </source>
</evidence>
<dbReference type="InterPro" id="IPR050127">
    <property type="entry name" value="Serine_Proteases_S1"/>
</dbReference>
<evidence type="ECO:0000256" key="3">
    <source>
        <dbReference type="ARBA" id="ARBA00022825"/>
    </source>
</evidence>
<dbReference type="InParanoid" id="F6XVK2"/>
<proteinExistence type="predicted"/>
<keyword evidence="2" id="KW-0378">Hydrolase</keyword>
<dbReference type="PANTHER" id="PTHR24264:SF54">
    <property type="entry name" value="PEPTIDASE S1 DOMAIN-CONTAINING PROTEIN"/>
    <property type="match status" value="1"/>
</dbReference>
<dbReference type="InterPro" id="IPR033116">
    <property type="entry name" value="TRYPSIN_SER"/>
</dbReference>
<evidence type="ECO:0000256" key="1">
    <source>
        <dbReference type="ARBA" id="ARBA00022670"/>
    </source>
</evidence>
<name>F6XVK2_CIOIN</name>
<evidence type="ECO:0000313" key="6">
    <source>
        <dbReference type="Ensembl" id="ENSCINP00000022757.2"/>
    </source>
</evidence>
<dbReference type="SMART" id="SM00020">
    <property type="entry name" value="Tryp_SPc"/>
    <property type="match status" value="1"/>
</dbReference>
<dbReference type="Ensembl" id="ENSCINT00000023003.2">
    <property type="protein sequence ID" value="ENSCINP00000022757.2"/>
    <property type="gene ID" value="ENSCING00000012084.2"/>
</dbReference>